<proteinExistence type="predicted"/>
<evidence type="ECO:0000313" key="1">
    <source>
        <dbReference type="EMBL" id="MBB4038486.1"/>
    </source>
</evidence>
<dbReference type="EMBL" id="JACIDC010000001">
    <property type="protein sequence ID" value="MBB4038486.1"/>
    <property type="molecule type" value="Genomic_DNA"/>
</dbReference>
<dbReference type="RefSeq" id="WP_027314707.1">
    <property type="nucleotide sequence ID" value="NZ_JACIDC010000001.1"/>
</dbReference>
<dbReference type="AlphaFoldDB" id="A0A7W6IC82"/>
<organism evidence="1 2">
    <name type="scientific">Microvirga flocculans</name>
    <dbReference type="NCBI Taxonomy" id="217168"/>
    <lineage>
        <taxon>Bacteria</taxon>
        <taxon>Pseudomonadati</taxon>
        <taxon>Pseudomonadota</taxon>
        <taxon>Alphaproteobacteria</taxon>
        <taxon>Hyphomicrobiales</taxon>
        <taxon>Methylobacteriaceae</taxon>
        <taxon>Microvirga</taxon>
    </lineage>
</organism>
<accession>A0A7W6IC82</accession>
<dbReference type="Proteomes" id="UP000519439">
    <property type="component" value="Unassembled WGS sequence"/>
</dbReference>
<comment type="caution">
    <text evidence="1">The sequence shown here is derived from an EMBL/GenBank/DDBJ whole genome shotgun (WGS) entry which is preliminary data.</text>
</comment>
<keyword evidence="2" id="KW-1185">Reference proteome</keyword>
<dbReference type="PANTHER" id="PTHR39327:SF1">
    <property type="entry name" value="BLR5470 PROTEIN"/>
    <property type="match status" value="1"/>
</dbReference>
<protein>
    <submittedName>
        <fullName evidence="1">Putative transglutaminase-like cysteine proteinase</fullName>
    </submittedName>
</protein>
<sequence>MRQPLFGLLNIRPSFGTVLRLAGFVAMLAAIPGGSQAQPTGSLPTTAHPVAQVGPAKPILGWVRFCEQNPAECAVDASEPATIALNARNWQTLLRINRQVNAQIKPKTDMDHWGVEDIWDLAEDGYGDCEDYQLLKRKHLVEAGFPRRALRMTVVIDEEGAGHAVMMVRTNRGDFILDNKRNAILPWHQTGYTYIKRESDKGVEWASLGGAFASPTVTAGR</sequence>
<dbReference type="Pfam" id="PF06035">
    <property type="entry name" value="Peptidase_C93"/>
    <property type="match status" value="1"/>
</dbReference>
<dbReference type="PANTHER" id="PTHR39327">
    <property type="match status" value="1"/>
</dbReference>
<evidence type="ECO:0000313" key="2">
    <source>
        <dbReference type="Proteomes" id="UP000519439"/>
    </source>
</evidence>
<dbReference type="InterPro" id="IPR010319">
    <property type="entry name" value="Transglutaminase-like_Cys_pept"/>
</dbReference>
<name>A0A7W6IC82_9HYPH</name>
<dbReference type="Gene3D" id="3.10.620.30">
    <property type="match status" value="1"/>
</dbReference>
<reference evidence="1 2" key="1">
    <citation type="submission" date="2020-08" db="EMBL/GenBank/DDBJ databases">
        <title>Genomic Encyclopedia of Type Strains, Phase IV (KMG-IV): sequencing the most valuable type-strain genomes for metagenomic binning, comparative biology and taxonomic classification.</title>
        <authorList>
            <person name="Goeker M."/>
        </authorList>
    </citation>
    <scope>NUCLEOTIDE SEQUENCE [LARGE SCALE GENOMIC DNA]</scope>
    <source>
        <strain evidence="1 2">DSM 15743</strain>
    </source>
</reference>
<gene>
    <name evidence="1" type="ORF">GGR34_000115</name>
</gene>